<dbReference type="AlphaFoldDB" id="A0A7Y8H1F5"/>
<organism evidence="1 2">
    <name type="scientific">Hydrogenophaga aromaticivorans</name>
    <dbReference type="NCBI Taxonomy" id="2610898"/>
    <lineage>
        <taxon>Bacteria</taxon>
        <taxon>Pseudomonadati</taxon>
        <taxon>Pseudomonadota</taxon>
        <taxon>Betaproteobacteria</taxon>
        <taxon>Burkholderiales</taxon>
        <taxon>Comamonadaceae</taxon>
        <taxon>Hydrogenophaga</taxon>
    </lineage>
</organism>
<gene>
    <name evidence="1" type="primary">bamC</name>
    <name evidence="1" type="ORF">F3K02_26300</name>
</gene>
<evidence type="ECO:0000313" key="2">
    <source>
        <dbReference type="Proteomes" id="UP000545507"/>
    </source>
</evidence>
<reference evidence="1 2" key="1">
    <citation type="submission" date="2019-09" db="EMBL/GenBank/DDBJ databases">
        <title>Hydrogenophaga aromatica sp. nov., isolated from a para-xylene-degrading enrichment culture.</title>
        <authorList>
            <person name="Tancsics A."/>
            <person name="Banerjee S."/>
        </authorList>
    </citation>
    <scope>NUCLEOTIDE SEQUENCE [LARGE SCALE GENOMIC DNA]</scope>
    <source>
        <strain evidence="1 2">D2P1</strain>
    </source>
</reference>
<evidence type="ECO:0000313" key="1">
    <source>
        <dbReference type="EMBL" id="NWF48745.1"/>
    </source>
</evidence>
<protein>
    <submittedName>
        <fullName evidence="1">Outer membrane protein assembly factor BamC</fullName>
    </submittedName>
</protein>
<dbReference type="Pfam" id="PF06804">
    <property type="entry name" value="Lipoprotein_18"/>
    <property type="match status" value="1"/>
</dbReference>
<dbReference type="InterPro" id="IPR010653">
    <property type="entry name" value="NlpB/DapX"/>
</dbReference>
<dbReference type="Gene3D" id="3.30.310.170">
    <property type="entry name" value="Outer membrane protein assembly factor BamC"/>
    <property type="match status" value="1"/>
</dbReference>
<name>A0A7Y8H1F5_9BURK</name>
<proteinExistence type="predicted"/>
<comment type="caution">
    <text evidence="1">The sequence shown here is derived from an EMBL/GenBank/DDBJ whole genome shotgun (WGS) entry which is preliminary data.</text>
</comment>
<dbReference type="InterPro" id="IPR042268">
    <property type="entry name" value="BamC_C"/>
</dbReference>
<dbReference type="Proteomes" id="UP000545507">
    <property type="component" value="Unassembled WGS sequence"/>
</dbReference>
<keyword evidence="2" id="KW-1185">Reference proteome</keyword>
<dbReference type="EMBL" id="VYGV01000028">
    <property type="protein sequence ID" value="NWF48745.1"/>
    <property type="molecule type" value="Genomic_DNA"/>
</dbReference>
<sequence>MQVTSNCPTSLTATQRASRPLGRIGVIAVAAMLASGCTMLQEDKIDYKSAQRGSTLDVPPDLTQLSRDSRYNVPGTAVTASGQQAAQAAVTPGITAVSSVGDVRIERAGNQRWLVVNRPAEQLWTPVGDFWKENGFVLELDQEKLGIMETDWAENRAKIPQDFIRSTIGKVFDNLYSTGERDKFRTRLERNAAGGTEIFISHRGMAEVYTSSQKDQTIWQPRPSDPELETEFLRRLMVKLGVSEAQAQAVAAATPAQAAAKVTLLGQQPVVQLDDDFDRAWRRVGLTLDRTGFTVEDRDRTQGVYFVRYVPTTAADAQKPGFFGRLFSSSAPQVRPAKYRVKVQSTGNSSTVSVLNEQGQPESSATAQRIVQLLADDLK</sequence>
<accession>A0A7Y8H1F5</accession>